<reference evidence="1 2" key="1">
    <citation type="submission" date="2018-03" db="EMBL/GenBank/DDBJ databases">
        <title>Genomic Encyclopedia of Archaeal and Bacterial Type Strains, Phase II (KMG-II): from individual species to whole genera.</title>
        <authorList>
            <person name="Goeker M."/>
        </authorList>
    </citation>
    <scope>NUCLEOTIDE SEQUENCE [LARGE SCALE GENOMIC DNA]</scope>
    <source>
        <strain evidence="1 2">DSM 25027</strain>
    </source>
</reference>
<dbReference type="EMBL" id="PVYX01000002">
    <property type="protein sequence ID" value="PRX54570.1"/>
    <property type="molecule type" value="Genomic_DNA"/>
</dbReference>
<name>A0A2T0MAR1_9FLAO</name>
<protein>
    <submittedName>
        <fullName evidence="1">Uncharacterized protein</fullName>
    </submittedName>
</protein>
<evidence type="ECO:0000313" key="1">
    <source>
        <dbReference type="EMBL" id="PRX54570.1"/>
    </source>
</evidence>
<dbReference type="Proteomes" id="UP000237640">
    <property type="component" value="Unassembled WGS sequence"/>
</dbReference>
<evidence type="ECO:0000313" key="2">
    <source>
        <dbReference type="Proteomes" id="UP000237640"/>
    </source>
</evidence>
<keyword evidence="2" id="KW-1185">Reference proteome</keyword>
<proteinExistence type="predicted"/>
<organism evidence="1 2">
    <name type="scientific">Flagellimonas meridianipacifica</name>
    <dbReference type="NCBI Taxonomy" id="1080225"/>
    <lineage>
        <taxon>Bacteria</taxon>
        <taxon>Pseudomonadati</taxon>
        <taxon>Bacteroidota</taxon>
        <taxon>Flavobacteriia</taxon>
        <taxon>Flavobacteriales</taxon>
        <taxon>Flavobacteriaceae</taxon>
        <taxon>Flagellimonas</taxon>
    </lineage>
</organism>
<comment type="caution">
    <text evidence="1">The sequence shown here is derived from an EMBL/GenBank/DDBJ whole genome shotgun (WGS) entry which is preliminary data.</text>
</comment>
<dbReference type="AlphaFoldDB" id="A0A2T0MAR1"/>
<sequence length="46" mass="5396">MTVYRINFAFDRYGFAKIDDVSSIYRLNDSVHLYVSFGTSKKTKLQ</sequence>
<gene>
    <name evidence="1" type="ORF">CLV81_2972</name>
</gene>
<accession>A0A2T0MAR1</accession>